<dbReference type="PANTHER" id="PTHR11575">
    <property type="entry name" value="5'-NUCLEOTIDASE-RELATED"/>
    <property type="match status" value="1"/>
</dbReference>
<keyword evidence="2 5" id="KW-0378">Hydrolase</keyword>
<dbReference type="Proteomes" id="UP001228376">
    <property type="component" value="Unassembled WGS sequence"/>
</dbReference>
<feature type="domain" description="5'-Nucleotidase C-terminal" evidence="4">
    <location>
        <begin position="283"/>
        <end position="424"/>
    </location>
</feature>
<keyword evidence="1" id="KW-0732">Signal</keyword>
<dbReference type="PANTHER" id="PTHR11575:SF24">
    <property type="entry name" value="5'-NUCLEOTIDASE"/>
    <property type="match status" value="1"/>
</dbReference>
<dbReference type="SUPFAM" id="SSF56300">
    <property type="entry name" value="Metallo-dependent phosphatases"/>
    <property type="match status" value="1"/>
</dbReference>
<proteinExistence type="inferred from homology"/>
<dbReference type="PIRSF" id="PIRSF036361">
    <property type="entry name" value="YunD"/>
    <property type="match status" value="1"/>
</dbReference>
<evidence type="ECO:0000259" key="3">
    <source>
        <dbReference type="Pfam" id="PF00149"/>
    </source>
</evidence>
<dbReference type="PRINTS" id="PR01607">
    <property type="entry name" value="APYRASEFAMLY"/>
</dbReference>
<gene>
    <name evidence="5" type="ORF">P5G51_007240</name>
</gene>
<feature type="domain" description="Calcineurin-like phosphoesterase" evidence="3">
    <location>
        <begin position="10"/>
        <end position="203"/>
    </location>
</feature>
<evidence type="ECO:0000256" key="2">
    <source>
        <dbReference type="RuleBase" id="RU362119"/>
    </source>
</evidence>
<name>A0ABU5CHD8_9BACI</name>
<dbReference type="InterPro" id="IPR006179">
    <property type="entry name" value="5_nucleotidase/apyrase"/>
</dbReference>
<reference evidence="5 6" key="1">
    <citation type="submission" date="2023-10" db="EMBL/GenBank/DDBJ databases">
        <title>179-bfca-hs.</title>
        <authorList>
            <person name="Miliotis G."/>
            <person name="Sengupta P."/>
            <person name="Hameed A."/>
            <person name="Chuvochina M."/>
            <person name="Mcdonagh F."/>
            <person name="Simpson A.C."/>
            <person name="Singh N.K."/>
            <person name="Rekha P.D."/>
            <person name="Raman K."/>
            <person name="Hugenholtz P."/>
            <person name="Venkateswaran K."/>
        </authorList>
    </citation>
    <scope>NUCLEOTIDE SEQUENCE [LARGE SCALE GENOMIC DNA]</scope>
    <source>
        <strain evidence="5 6">179-BFC-A-HS</strain>
    </source>
</reference>
<accession>A0ABU5CHD8</accession>
<dbReference type="InterPro" id="IPR029052">
    <property type="entry name" value="Metallo-depent_PP-like"/>
</dbReference>
<dbReference type="EMBL" id="JAROCA020000001">
    <property type="protein sequence ID" value="MDY0405224.1"/>
    <property type="molecule type" value="Genomic_DNA"/>
</dbReference>
<evidence type="ECO:0000313" key="6">
    <source>
        <dbReference type="Proteomes" id="UP001228376"/>
    </source>
</evidence>
<dbReference type="GO" id="GO:0016787">
    <property type="term" value="F:hydrolase activity"/>
    <property type="evidence" value="ECO:0007669"/>
    <property type="project" value="UniProtKB-KW"/>
</dbReference>
<evidence type="ECO:0000313" key="5">
    <source>
        <dbReference type="EMBL" id="MDY0405224.1"/>
    </source>
</evidence>
<dbReference type="InterPro" id="IPR011240">
    <property type="entry name" value="Pesterase_YunD"/>
</dbReference>
<keyword evidence="6" id="KW-1185">Reference proteome</keyword>
<dbReference type="RefSeq" id="WP_306065688.1">
    <property type="nucleotide sequence ID" value="NZ_JAROCA020000001.1"/>
</dbReference>
<keyword evidence="2" id="KW-0547">Nucleotide-binding</keyword>
<organism evidence="5 6">
    <name type="scientific">Tigheibacillus jepli</name>
    <dbReference type="NCBI Taxonomy" id="3035914"/>
    <lineage>
        <taxon>Bacteria</taxon>
        <taxon>Bacillati</taxon>
        <taxon>Bacillota</taxon>
        <taxon>Bacilli</taxon>
        <taxon>Bacillales</taxon>
        <taxon>Bacillaceae</taxon>
        <taxon>Tigheibacillus</taxon>
    </lineage>
</organism>
<sequence>MLEKLHLFYTNDLHSNFTQWPRVAGYFNKKREQLDKLGETYWLADIGDHMDRVHPISEAFMGRANVSLLNEAGYDFATIGNNEGITLAHGDLFHLYDHADFQVVCANMNGSVLPEWLNATTITTTANGTRIGIIGLTAPFNDYYDLLGWHMDDPWEMLDAYLPVLEQQTDIIVVLSHLGISEDREMARRFPDIDVIIGGHTHHLLKRGEHENNAIITAAGKHCFYVGEVILTWDTEGNKLVSREAYATDVTEFPPDAKTAERIAELEEMANEKLEDKLTYLQFPLEVDWFKQTEIIQSLTDTLLDWTNADCAMLNAGLLLDSLPAGEISYKDVHRICPHPINPCVVELTGSELLEVVRVTQTDEFMHFQLKGFGFRGKVLGKMMFSGLEVIKEMHPNGQSFVKEVNIDDQQLDMDRNYHVATADAFTFGRMLPEVAKSSIKRYFVPEFLRDLLAATLKQKFTTESKK</sequence>
<dbReference type="Gene3D" id="3.90.780.10">
    <property type="entry name" value="5'-Nucleotidase, C-terminal domain"/>
    <property type="match status" value="1"/>
</dbReference>
<dbReference type="Pfam" id="PF02872">
    <property type="entry name" value="5_nucleotid_C"/>
    <property type="match status" value="1"/>
</dbReference>
<comment type="similarity">
    <text evidence="2">Belongs to the 5'-nucleotidase family.</text>
</comment>
<dbReference type="Pfam" id="PF00149">
    <property type="entry name" value="Metallophos"/>
    <property type="match status" value="1"/>
</dbReference>
<protein>
    <submittedName>
        <fullName evidence="5">Bifunctional UDP-sugar hydrolase/5'-nucleotidase</fullName>
    </submittedName>
</protein>
<dbReference type="SUPFAM" id="SSF55816">
    <property type="entry name" value="5'-nucleotidase (syn. UDP-sugar hydrolase), C-terminal domain"/>
    <property type="match status" value="1"/>
</dbReference>
<evidence type="ECO:0000259" key="4">
    <source>
        <dbReference type="Pfam" id="PF02872"/>
    </source>
</evidence>
<comment type="caution">
    <text evidence="5">The sequence shown here is derived from an EMBL/GenBank/DDBJ whole genome shotgun (WGS) entry which is preliminary data.</text>
</comment>
<dbReference type="InterPro" id="IPR008334">
    <property type="entry name" value="5'-Nucleotdase_C"/>
</dbReference>
<dbReference type="InterPro" id="IPR004843">
    <property type="entry name" value="Calcineurin-like_PHP"/>
</dbReference>
<dbReference type="InterPro" id="IPR036907">
    <property type="entry name" value="5'-Nucleotdase_C_sf"/>
</dbReference>
<evidence type="ECO:0000256" key="1">
    <source>
        <dbReference type="ARBA" id="ARBA00022729"/>
    </source>
</evidence>
<dbReference type="Gene3D" id="3.60.21.10">
    <property type="match status" value="1"/>
</dbReference>